<protein>
    <recommendedName>
        <fullName evidence="4">DUF4488 domain-containing protein</fullName>
    </recommendedName>
</protein>
<dbReference type="EMBL" id="JASJUT010000001">
    <property type="protein sequence ID" value="MDK2593745.1"/>
    <property type="molecule type" value="Genomic_DNA"/>
</dbReference>
<reference evidence="2 3" key="1">
    <citation type="submission" date="2023-05" db="EMBL/GenBank/DDBJ databases">
        <title>Pseudoalteromonas ardens sp. nov., Pseudoalteromonas obscura sp. nov., and Pseudoalteromonas umbrosa sp. nov., isolated from the coral Montipora capitata.</title>
        <authorList>
            <person name="Thomas E.M."/>
            <person name="Smith E.M."/>
            <person name="Papke E."/>
            <person name="Shlafstein M.D."/>
            <person name="Oline D.K."/>
            <person name="Videau P."/>
            <person name="Saw J.H."/>
            <person name="Strangman W.K."/>
            <person name="Ushijima B."/>
        </authorList>
    </citation>
    <scope>NUCLEOTIDE SEQUENCE [LARGE SCALE GENOMIC DNA]</scope>
    <source>
        <strain evidence="2 3">P94</strain>
    </source>
</reference>
<evidence type="ECO:0000313" key="2">
    <source>
        <dbReference type="EMBL" id="MDK2593745.1"/>
    </source>
</evidence>
<organism evidence="2 3">
    <name type="scientific">Pseudoalteromonas obscura</name>
    <dbReference type="NCBI Taxonomy" id="3048491"/>
    <lineage>
        <taxon>Bacteria</taxon>
        <taxon>Pseudomonadati</taxon>
        <taxon>Pseudomonadota</taxon>
        <taxon>Gammaproteobacteria</taxon>
        <taxon>Alteromonadales</taxon>
        <taxon>Pseudoalteromonadaceae</taxon>
        <taxon>Pseudoalteromonas</taxon>
    </lineage>
</organism>
<evidence type="ECO:0000313" key="3">
    <source>
        <dbReference type="Proteomes" id="UP001231915"/>
    </source>
</evidence>
<name>A0ABT7EEN4_9GAMM</name>
<comment type="caution">
    <text evidence="2">The sequence shown here is derived from an EMBL/GenBank/DDBJ whole genome shotgun (WGS) entry which is preliminary data.</text>
</comment>
<sequence>MKYLALMCVLVSPIAIANPLVGTWEFVSGEYATESGRVKASAPQVTSTKIINESHFSYITSSDNKFHYAGGGTYKVTGNKFIETVTLGNVDSLIGRTMSFTYEVKDNLWHHKLVENGKFIEYEIWKRVE</sequence>
<evidence type="ECO:0000256" key="1">
    <source>
        <dbReference type="SAM" id="SignalP"/>
    </source>
</evidence>
<dbReference type="Gene3D" id="2.40.128.490">
    <property type="entry name" value="Uncharacterised protein PF14869, DUF4488"/>
    <property type="match status" value="1"/>
</dbReference>
<dbReference type="Proteomes" id="UP001231915">
    <property type="component" value="Unassembled WGS sequence"/>
</dbReference>
<keyword evidence="1" id="KW-0732">Signal</keyword>
<proteinExistence type="predicted"/>
<dbReference type="RefSeq" id="WP_211013148.1">
    <property type="nucleotide sequence ID" value="NZ_JASJUT010000001.1"/>
</dbReference>
<evidence type="ECO:0008006" key="4">
    <source>
        <dbReference type="Google" id="ProtNLM"/>
    </source>
</evidence>
<accession>A0ABT7EEN4</accession>
<feature type="chain" id="PRO_5045486856" description="DUF4488 domain-containing protein" evidence="1">
    <location>
        <begin position="18"/>
        <end position="129"/>
    </location>
</feature>
<gene>
    <name evidence="2" type="ORF">QNM18_01540</name>
</gene>
<keyword evidence="3" id="KW-1185">Reference proteome</keyword>
<feature type="signal peptide" evidence="1">
    <location>
        <begin position="1"/>
        <end position="17"/>
    </location>
</feature>